<comment type="caution">
    <text evidence="4">The sequence shown here is derived from an EMBL/GenBank/DDBJ whole genome shotgun (WGS) entry which is preliminary data.</text>
</comment>
<evidence type="ECO:0000313" key="4">
    <source>
        <dbReference type="EMBL" id="OTP11286.1"/>
    </source>
</evidence>
<reference evidence="4 5" key="1">
    <citation type="submission" date="2017-05" db="EMBL/GenBank/DDBJ databases">
        <title>The Genome Sequence of Enterococcus sp. 10A9_DIV0425.</title>
        <authorList>
            <consortium name="The Broad Institute Genomics Platform"/>
            <consortium name="The Broad Institute Genomic Center for Infectious Diseases"/>
            <person name="Earl A."/>
            <person name="Manson A."/>
            <person name="Schwartman J."/>
            <person name="Gilmore M."/>
            <person name="Abouelleil A."/>
            <person name="Cao P."/>
            <person name="Chapman S."/>
            <person name="Cusick C."/>
            <person name="Shea T."/>
            <person name="Young S."/>
            <person name="Neafsey D."/>
            <person name="Nusbaum C."/>
            <person name="Birren B."/>
        </authorList>
    </citation>
    <scope>NUCLEOTIDE SEQUENCE [LARGE SCALE GENOMIC DNA]</scope>
    <source>
        <strain evidence="4 5">10A9_DIV0425</strain>
    </source>
</reference>
<dbReference type="Pfam" id="PF21426">
    <property type="entry name" value="GBS104-like_Ig"/>
    <property type="match status" value="1"/>
</dbReference>
<feature type="compositionally biased region" description="Basic and acidic residues" evidence="1">
    <location>
        <begin position="176"/>
        <end position="189"/>
    </location>
</feature>
<organism evidence="4 5">
    <name type="scientific">Candidatus Enterococcus wittei</name>
    <dbReference type="NCBI Taxonomy" id="1987383"/>
    <lineage>
        <taxon>Bacteria</taxon>
        <taxon>Bacillati</taxon>
        <taxon>Bacillota</taxon>
        <taxon>Bacilli</taxon>
        <taxon>Lactobacillales</taxon>
        <taxon>Enterococcaceae</taxon>
        <taxon>Enterococcus</taxon>
    </lineage>
</organism>
<gene>
    <name evidence="4" type="ORF">A5844_001421</name>
</gene>
<proteinExistence type="predicted"/>
<keyword evidence="2" id="KW-1133">Transmembrane helix</keyword>
<dbReference type="PANTHER" id="PTHR10579">
    <property type="entry name" value="CALCIUM-ACTIVATED CHLORIDE CHANNEL REGULATOR"/>
    <property type="match status" value="1"/>
</dbReference>
<dbReference type="AlphaFoldDB" id="A0A242K2L7"/>
<evidence type="ECO:0000256" key="1">
    <source>
        <dbReference type="SAM" id="MobiDB-lite"/>
    </source>
</evidence>
<dbReference type="STRING" id="1987383.A5844_001421"/>
<dbReference type="InterPro" id="IPR041033">
    <property type="entry name" value="SpaA_PFL_dom_1"/>
</dbReference>
<name>A0A242K2L7_9ENTE</name>
<evidence type="ECO:0000313" key="5">
    <source>
        <dbReference type="Proteomes" id="UP000194933"/>
    </source>
</evidence>
<dbReference type="EMBL" id="NGMO01000002">
    <property type="protein sequence ID" value="OTP11286.1"/>
    <property type="molecule type" value="Genomic_DNA"/>
</dbReference>
<dbReference type="RefSeq" id="WP_086284517.1">
    <property type="nucleotide sequence ID" value="NZ_NGMO01000002.1"/>
</dbReference>
<feature type="transmembrane region" description="Helical" evidence="2">
    <location>
        <begin position="1151"/>
        <end position="1170"/>
    </location>
</feature>
<dbReference type="InterPro" id="IPR002035">
    <property type="entry name" value="VWF_A"/>
</dbReference>
<dbReference type="InterPro" id="IPR013783">
    <property type="entry name" value="Ig-like_fold"/>
</dbReference>
<keyword evidence="2" id="KW-0812">Transmembrane</keyword>
<dbReference type="SMART" id="SM00327">
    <property type="entry name" value="VWA"/>
    <property type="match status" value="1"/>
</dbReference>
<dbReference type="Pfam" id="PF17802">
    <property type="entry name" value="SpaA"/>
    <property type="match status" value="3"/>
</dbReference>
<dbReference type="Gene3D" id="2.60.40.10">
    <property type="entry name" value="Immunoglobulins"/>
    <property type="match status" value="3"/>
</dbReference>
<dbReference type="PROSITE" id="PS50234">
    <property type="entry name" value="VWFA"/>
    <property type="match status" value="1"/>
</dbReference>
<dbReference type="InterPro" id="IPR036465">
    <property type="entry name" value="vWFA_dom_sf"/>
</dbReference>
<sequence length="1178" mass="130948">MKRKSSIFVLCLVGIFSFFYGCFQQINAVQAKEDTPIVVMKNDYGEVSLLQTADQVQFNYRVLENTKGRRFLFQLYEVEDSERTFVGTLNEKSIAYVDTDNKKWFTTAFSKEMVEKEWTVSLPKDRKQLQLEIQVEEEPDQLLLPEAETFLLSLEPKIPESEQENAVKDIVTTESTTKETSTEVSKEATTETSTKASITEETSTTQETSSTEEKESNDSSVFRPFDLPILASQSLPKTVLPLIAPTYTTNDTGTFPSAAWQPEGNQNVINHQGNVNGGEQWDGIESWDGNPKNKETSYIEYGGQKTNADYAIRKFAKETATPGLFDLYLNIRGNTQKQVTPLDVVLVVDWSGSMNEQGRIAEVKDGINRFVDTLEESGISDKINMGYVGYSSKGRGYTNGVLPLTSFDSIKEQFKTFTPSTTRGGTFTQQALRDAGDLLAEKNGHKKILVLLTDGVPTYSYHVESIQTEADGLNYGITFTGDVEGRGDTSTFRSYSVEDQNHRLQENNSTFTATMGEAIALKKAGIEIHGLGIQLQSDLPARLSKNEVEQRMRKMVSSSEEGTLYYESADQASDISDYLARQAIQLSGTVVNGKITDPIIDPFVYQTGSATVKSVGSLPVSIDPVLTVEGQTLNVDQIYLEKGQEIQLHYQVRIQTEDKTFQPEKWYQMNGKTTFQPTEAPEMIAEFGVPSAKALGVSLSFTKEWEEFDHDVTNRPDQVIYEINRKNTTGANSWQTGYLKLTKPEGDAVDKWQRKEVTQLSEVATGNYQETLNLPAYNNQGGSFEYDAVKELPVSGYESEKVDSTTWRNKKQFIPLDLNVTKRSSSGNTLLKGAVFKVTGKDTDVTLVDHEDGTYSLPEDVRLAKGATYTLTENNAPKGHELSEKHTWKIVISEEGKVTIDEKAQSVSNQTIQLTIENPFSEIPIAIRKYTVQVGKEVNLKGATFALQRKDETGSYQTIEEQVTAESGLASFTVETAGGYRMVEVAGPAGYDTVPGNYEFQIDPYGEISYDGQNVDNTDVWTLTHRNHLKAFNLTVSKETEEGQPLKGASFTLKGEDVSIQLPEDETATDTFVFENLKPGTYTLEETDTPEGYQGLKEALTIVIKEDGTATVDNQLLEVKLVEGEKNNQLRLTVTNKAKVPLPETGGSGRLGFYFFGFNAVVSLPIYALLNKRGGVKE</sequence>
<keyword evidence="5" id="KW-1185">Reference proteome</keyword>
<accession>A0A242K2L7</accession>
<dbReference type="Gene3D" id="3.40.50.410">
    <property type="entry name" value="von Willebrand factor, type A domain"/>
    <property type="match status" value="1"/>
</dbReference>
<evidence type="ECO:0000256" key="2">
    <source>
        <dbReference type="SAM" id="Phobius"/>
    </source>
</evidence>
<dbReference type="Proteomes" id="UP000194933">
    <property type="component" value="Unassembled WGS sequence"/>
</dbReference>
<dbReference type="PROSITE" id="PS51257">
    <property type="entry name" value="PROKAR_LIPOPROTEIN"/>
    <property type="match status" value="1"/>
</dbReference>
<feature type="compositionally biased region" description="Low complexity" evidence="1">
    <location>
        <begin position="190"/>
        <end position="209"/>
    </location>
</feature>
<keyword evidence="2" id="KW-0472">Membrane</keyword>
<evidence type="ECO:0000259" key="3">
    <source>
        <dbReference type="PROSITE" id="PS50234"/>
    </source>
</evidence>
<protein>
    <recommendedName>
        <fullName evidence="3">VWFA domain-containing protein</fullName>
    </recommendedName>
</protein>
<feature type="domain" description="VWFA" evidence="3">
    <location>
        <begin position="343"/>
        <end position="584"/>
    </location>
</feature>
<dbReference type="InterPro" id="IPR049319">
    <property type="entry name" value="GBS104-like_Ig"/>
</dbReference>
<dbReference type="Pfam" id="PF00092">
    <property type="entry name" value="VWA"/>
    <property type="match status" value="1"/>
</dbReference>
<dbReference type="SUPFAM" id="SSF53300">
    <property type="entry name" value="vWA-like"/>
    <property type="match status" value="1"/>
</dbReference>
<feature type="region of interest" description="Disordered" evidence="1">
    <location>
        <begin position="170"/>
        <end position="220"/>
    </location>
</feature>
<dbReference type="InterPro" id="IPR051266">
    <property type="entry name" value="CLCR"/>
</dbReference>
<dbReference type="PANTHER" id="PTHR10579:SF43">
    <property type="entry name" value="ZINC FINGER (C3HC4-TYPE RING FINGER) FAMILY PROTEIN"/>
    <property type="match status" value="1"/>
</dbReference>
<dbReference type="CDD" id="cd00198">
    <property type="entry name" value="vWFA"/>
    <property type="match status" value="1"/>
</dbReference>